<gene>
    <name evidence="3" type="ORF">C900_02366</name>
</gene>
<dbReference type="InterPro" id="IPR028098">
    <property type="entry name" value="Glyco_trans_4-like_N"/>
</dbReference>
<comment type="caution">
    <text evidence="3">The sequence shown here is derived from an EMBL/GenBank/DDBJ whole genome shotgun (WGS) entry which is preliminary data.</text>
</comment>
<evidence type="ECO:0000259" key="2">
    <source>
        <dbReference type="Pfam" id="PF13477"/>
    </source>
</evidence>
<dbReference type="Proteomes" id="UP000011135">
    <property type="component" value="Unassembled WGS sequence"/>
</dbReference>
<dbReference type="PANTHER" id="PTHR12526:SF638">
    <property type="entry name" value="SPORE COAT PROTEIN SA"/>
    <property type="match status" value="1"/>
</dbReference>
<dbReference type="GO" id="GO:0016757">
    <property type="term" value="F:glycosyltransferase activity"/>
    <property type="evidence" value="ECO:0007669"/>
    <property type="project" value="InterPro"/>
</dbReference>
<dbReference type="Pfam" id="PF13477">
    <property type="entry name" value="Glyco_trans_4_2"/>
    <property type="match status" value="1"/>
</dbReference>
<evidence type="ECO:0000259" key="1">
    <source>
        <dbReference type="Pfam" id="PF00534"/>
    </source>
</evidence>
<name>L8JS60_9BACT</name>
<dbReference type="Gene3D" id="3.40.50.2000">
    <property type="entry name" value="Glycogen Phosphorylase B"/>
    <property type="match status" value="2"/>
</dbReference>
<dbReference type="AlphaFoldDB" id="L8JS60"/>
<reference evidence="3 4" key="1">
    <citation type="submission" date="2012-12" db="EMBL/GenBank/DDBJ databases">
        <title>Genome assembly of Fulvivirga imtechensis AK7.</title>
        <authorList>
            <person name="Nupur N."/>
            <person name="Khatri I."/>
            <person name="Kumar R."/>
            <person name="Subramanian S."/>
            <person name="Pinnaka A."/>
        </authorList>
    </citation>
    <scope>NUCLEOTIDE SEQUENCE [LARGE SCALE GENOMIC DNA]</scope>
    <source>
        <strain evidence="3 4">AK7</strain>
    </source>
</reference>
<dbReference type="InterPro" id="IPR001296">
    <property type="entry name" value="Glyco_trans_1"/>
</dbReference>
<dbReference type="CDD" id="cd03808">
    <property type="entry name" value="GT4_CapM-like"/>
    <property type="match status" value="1"/>
</dbReference>
<dbReference type="PANTHER" id="PTHR12526">
    <property type="entry name" value="GLYCOSYLTRANSFERASE"/>
    <property type="match status" value="1"/>
</dbReference>
<organism evidence="3 4">
    <name type="scientific">Fulvivirga imtechensis AK7</name>
    <dbReference type="NCBI Taxonomy" id="1237149"/>
    <lineage>
        <taxon>Bacteria</taxon>
        <taxon>Pseudomonadati</taxon>
        <taxon>Bacteroidota</taxon>
        <taxon>Cytophagia</taxon>
        <taxon>Cytophagales</taxon>
        <taxon>Fulvivirgaceae</taxon>
        <taxon>Fulvivirga</taxon>
    </lineage>
</organism>
<dbReference type="SUPFAM" id="SSF53756">
    <property type="entry name" value="UDP-Glycosyltransferase/glycogen phosphorylase"/>
    <property type="match status" value="1"/>
</dbReference>
<evidence type="ECO:0000313" key="4">
    <source>
        <dbReference type="Proteomes" id="UP000011135"/>
    </source>
</evidence>
<dbReference type="PATRIC" id="fig|1237149.3.peg.2232"/>
<protein>
    <submittedName>
        <fullName evidence="3">Lipid carrier: UDP-N-acetylgalactosaminyltransferase</fullName>
    </submittedName>
</protein>
<feature type="domain" description="Glycosyl transferase family 1" evidence="1">
    <location>
        <begin position="163"/>
        <end position="326"/>
    </location>
</feature>
<evidence type="ECO:0000313" key="3">
    <source>
        <dbReference type="EMBL" id="ELR71781.1"/>
    </source>
</evidence>
<dbReference type="Pfam" id="PF00534">
    <property type="entry name" value="Glycos_transf_1"/>
    <property type="match status" value="1"/>
</dbReference>
<dbReference type="STRING" id="1237149.C900_02366"/>
<accession>L8JS60</accession>
<keyword evidence="4" id="KW-1185">Reference proteome</keyword>
<dbReference type="eggNOG" id="COG0438">
    <property type="taxonomic scope" value="Bacteria"/>
</dbReference>
<keyword evidence="3" id="KW-0808">Transferase</keyword>
<feature type="domain" description="Glycosyltransferase subfamily 4-like N-terminal" evidence="2">
    <location>
        <begin position="3"/>
        <end position="129"/>
    </location>
</feature>
<proteinExistence type="predicted"/>
<sequence>MGLIRALQENGHDVLVVAPEDDYTQKIKEAGCEFHPVRMDSRGANPIKDFALTMELRGIYKRINPDIILHYTIKPNIYGTIAASTLRLPVINNVCGLGTVFLQKGLVSKIALFMYKVAFRFPKKVFFQNHHDFDLFLKEKLVKENISDVLPGSGIDLDHFPPSQFKRNKKFTFLLISRLIHDKGIIEYIDAVKKLRSQGVDARFQILGAKDPEHRRGIKTEIIDEWIDNNIIEYLGTTDDVRSFIHDADCVVLPSYREGTPRTLLEAASSAKPIVATDVPGCNNIVENNYNGYLCELKNADDLADKMYTMMSLEDEKIELFGKNSRTKVEREFSEKIVISRYLQSISEFKSLKALNH</sequence>
<dbReference type="EMBL" id="AMZN01000033">
    <property type="protein sequence ID" value="ELR71781.1"/>
    <property type="molecule type" value="Genomic_DNA"/>
</dbReference>